<sequence length="119" mass="12849">MRRSTSSTSASISHPARSMSGSPTASVFFLGQRSLQALHLPGHSPGSVAYVVESDGRRVVFAQDVHGPLHPDLLSKRNDYQASLRKLLALEADILCEGHFGVFVGRAAVAAFIERFVED</sequence>
<keyword evidence="4" id="KW-1185">Reference proteome</keyword>
<evidence type="ECO:0000256" key="2">
    <source>
        <dbReference type="SAM" id="MobiDB-lite"/>
    </source>
</evidence>
<comment type="similarity">
    <text evidence="1">Belongs to the metallo-beta-lactamase superfamily. Class-B beta-lactamase family.</text>
</comment>
<dbReference type="PANTHER" id="PTHR42951:SF4">
    <property type="entry name" value="ACYL-COENZYME A THIOESTERASE MBLAC2"/>
    <property type="match status" value="1"/>
</dbReference>
<evidence type="ECO:0000313" key="3">
    <source>
        <dbReference type="EMBL" id="NMQ04901.1"/>
    </source>
</evidence>
<evidence type="ECO:0008006" key="5">
    <source>
        <dbReference type="Google" id="ProtNLM"/>
    </source>
</evidence>
<evidence type="ECO:0000256" key="1">
    <source>
        <dbReference type="ARBA" id="ARBA00005250"/>
    </source>
</evidence>
<feature type="compositionally biased region" description="Low complexity" evidence="2">
    <location>
        <begin position="1"/>
        <end position="18"/>
    </location>
</feature>
<comment type="caution">
    <text evidence="3">The sequence shown here is derived from an EMBL/GenBank/DDBJ whole genome shotgun (WGS) entry which is preliminary data.</text>
</comment>
<dbReference type="EMBL" id="SPMX01000013">
    <property type="protein sequence ID" value="NMQ04901.1"/>
    <property type="molecule type" value="Genomic_DNA"/>
</dbReference>
<dbReference type="Gene3D" id="3.60.15.10">
    <property type="entry name" value="Ribonuclease Z/Hydroxyacylglutathione hydrolase-like"/>
    <property type="match status" value="1"/>
</dbReference>
<dbReference type="InterPro" id="IPR050855">
    <property type="entry name" value="NDM-1-like"/>
</dbReference>
<protein>
    <recommendedName>
        <fullName evidence="5">MBL fold metallo-hydrolase</fullName>
    </recommendedName>
</protein>
<name>A0ABX1T8N0_9PROT</name>
<evidence type="ECO:0000313" key="4">
    <source>
        <dbReference type="Proteomes" id="UP000886469"/>
    </source>
</evidence>
<proteinExistence type="inferred from homology"/>
<dbReference type="PANTHER" id="PTHR42951">
    <property type="entry name" value="METALLO-BETA-LACTAMASE DOMAIN-CONTAINING"/>
    <property type="match status" value="1"/>
</dbReference>
<accession>A0ABX1T8N0</accession>
<dbReference type="Proteomes" id="UP000886469">
    <property type="component" value="Unassembled WGS sequence"/>
</dbReference>
<gene>
    <name evidence="3" type="ORF">E4Q08_06315</name>
</gene>
<reference evidence="3" key="1">
    <citation type="submission" date="2019-03" db="EMBL/GenBank/DDBJ databases">
        <title>Metabolic reconstructions from genomes of highly enriched 'Candidatus Accumulibacter' and 'Candidatus Competibacter' bioreactor populations.</title>
        <authorList>
            <person name="Annavajhala M.K."/>
            <person name="Welles L."/>
            <person name="Abbas B."/>
            <person name="Sorokin D."/>
            <person name="Park H."/>
            <person name="Van Loosdrecht M."/>
            <person name="Chandran K."/>
        </authorList>
    </citation>
    <scope>NUCLEOTIDE SEQUENCE</scope>
    <source>
        <strain evidence="3">SBR_L</strain>
    </source>
</reference>
<organism evidence="3 4">
    <name type="scientific">Candidatus Accumulibacter contiguus</name>
    <dbReference type="NCBI Taxonomy" id="2954381"/>
    <lineage>
        <taxon>Bacteria</taxon>
        <taxon>Pseudomonadati</taxon>
        <taxon>Pseudomonadota</taxon>
        <taxon>Betaproteobacteria</taxon>
        <taxon>Candidatus Accumulibacter</taxon>
    </lineage>
</organism>
<dbReference type="SUPFAM" id="SSF56281">
    <property type="entry name" value="Metallo-hydrolase/oxidoreductase"/>
    <property type="match status" value="1"/>
</dbReference>
<feature type="region of interest" description="Disordered" evidence="2">
    <location>
        <begin position="1"/>
        <end position="22"/>
    </location>
</feature>
<dbReference type="InterPro" id="IPR036866">
    <property type="entry name" value="RibonucZ/Hydroxyglut_hydro"/>
</dbReference>